<organism evidence="2 3">
    <name type="scientific">Halobaculum lipolyticum</name>
    <dbReference type="NCBI Taxonomy" id="3032001"/>
    <lineage>
        <taxon>Archaea</taxon>
        <taxon>Methanobacteriati</taxon>
        <taxon>Methanobacteriota</taxon>
        <taxon>Stenosarchaea group</taxon>
        <taxon>Halobacteria</taxon>
        <taxon>Halobacteriales</taxon>
        <taxon>Haloferacaceae</taxon>
        <taxon>Halobaculum</taxon>
    </lineage>
</organism>
<feature type="region of interest" description="Disordered" evidence="1">
    <location>
        <begin position="248"/>
        <end position="282"/>
    </location>
</feature>
<gene>
    <name evidence="2" type="ORF">ACFQL9_08980</name>
</gene>
<sequence length="504" mass="51604">MHRRRVLRVAGAALGAGVVGRRGTGRARGQSGDDAEDGDATGGSGGGYGPLGSVAVAGTREAVVSGDGTVAYLALGDGYATVDLSDPSDPTVLAERRDLLPDRPDGPLDLLNDAKVSGDRLVVVGPAHPGRELPHGVLIVDVSDPAAPRDVGFYATDFPIHNCDLDGRHCYLTGNDGDANPLVVVDLDAASELARWSVVDVDESWRDVRSGLRTVHDVTVRNGVAALAYWDAGTYLLDVSDPAAPAFLGSVDPGDPADLRSPPPREGTTPPGNHHYSQLSPDGDVLAVGRETWAVEYDGDVLGGPSGVDLYDVSDPSDPALVSSVDPPSAPDSTFAGTWTTAHNLDLREDTLYTSWYQGGVKRHDVSDPAAPVEETWWADPADTRFWTARLAVPGEYFVASSMGARGGDGADAGLWTFPDGPGTGGDRSRFGTAAAPATAPATPAATATSSTADTSTAGGTASHAAGPGFGAVGTLGALAGVAGGAALAVRRTGRRTGADRDDE</sequence>
<evidence type="ECO:0000313" key="3">
    <source>
        <dbReference type="Proteomes" id="UP001596461"/>
    </source>
</evidence>
<evidence type="ECO:0000256" key="1">
    <source>
        <dbReference type="SAM" id="MobiDB-lite"/>
    </source>
</evidence>
<dbReference type="Pfam" id="PF08309">
    <property type="entry name" value="LVIVD"/>
    <property type="match status" value="4"/>
</dbReference>
<dbReference type="InterPro" id="IPR013211">
    <property type="entry name" value="LVIVD"/>
</dbReference>
<name>A0ABD5WGX6_9EURY</name>
<feature type="compositionally biased region" description="Low complexity" evidence="1">
    <location>
        <begin position="432"/>
        <end position="462"/>
    </location>
</feature>
<comment type="caution">
    <text evidence="2">The sequence shown here is derived from an EMBL/GenBank/DDBJ whole genome shotgun (WGS) entry which is preliminary data.</text>
</comment>
<keyword evidence="3" id="KW-1185">Reference proteome</keyword>
<accession>A0ABD5WGX6</accession>
<dbReference type="EMBL" id="JBHTAH010000006">
    <property type="protein sequence ID" value="MFC7069773.1"/>
    <property type="molecule type" value="Genomic_DNA"/>
</dbReference>
<dbReference type="Proteomes" id="UP001596461">
    <property type="component" value="Unassembled WGS sequence"/>
</dbReference>
<reference evidence="2 3" key="1">
    <citation type="journal article" date="2019" name="Int. J. Syst. Evol. Microbiol.">
        <title>The Global Catalogue of Microorganisms (GCM) 10K type strain sequencing project: providing services to taxonomists for standard genome sequencing and annotation.</title>
        <authorList>
            <consortium name="The Broad Institute Genomics Platform"/>
            <consortium name="The Broad Institute Genome Sequencing Center for Infectious Disease"/>
            <person name="Wu L."/>
            <person name="Ma J."/>
        </authorList>
    </citation>
    <scope>NUCLEOTIDE SEQUENCE [LARGE SCALE GENOMIC DNA]</scope>
    <source>
        <strain evidence="2 3">DT31</strain>
    </source>
</reference>
<feature type="region of interest" description="Disordered" evidence="1">
    <location>
        <begin position="417"/>
        <end position="462"/>
    </location>
</feature>
<dbReference type="AlphaFoldDB" id="A0ABD5WGX6"/>
<feature type="region of interest" description="Disordered" evidence="1">
    <location>
        <begin position="21"/>
        <end position="47"/>
    </location>
</feature>
<proteinExistence type="predicted"/>
<evidence type="ECO:0000313" key="2">
    <source>
        <dbReference type="EMBL" id="MFC7069773.1"/>
    </source>
</evidence>
<protein>
    <submittedName>
        <fullName evidence="2">LVIVD repeat-containing protein</fullName>
    </submittedName>
</protein>
<dbReference type="RefSeq" id="WP_390210392.1">
    <property type="nucleotide sequence ID" value="NZ_JBHTAH010000006.1"/>
</dbReference>